<gene>
    <name evidence="1" type="ORF">LCGC14_1254830</name>
</gene>
<sequence>MNDSFFLLLLAIYLIAIINFEQMKGLELRIQKLEGRKLK</sequence>
<protein>
    <submittedName>
        <fullName evidence="1">Uncharacterized protein</fullName>
    </submittedName>
</protein>
<name>A0A0F9P5X2_9ZZZZ</name>
<accession>A0A0F9P5X2</accession>
<comment type="caution">
    <text evidence="1">The sequence shown here is derived from an EMBL/GenBank/DDBJ whole genome shotgun (WGS) entry which is preliminary data.</text>
</comment>
<evidence type="ECO:0000313" key="1">
    <source>
        <dbReference type="EMBL" id="KKM88827.1"/>
    </source>
</evidence>
<dbReference type="AlphaFoldDB" id="A0A0F9P5X2"/>
<proteinExistence type="predicted"/>
<organism evidence="1">
    <name type="scientific">marine sediment metagenome</name>
    <dbReference type="NCBI Taxonomy" id="412755"/>
    <lineage>
        <taxon>unclassified sequences</taxon>
        <taxon>metagenomes</taxon>
        <taxon>ecological metagenomes</taxon>
    </lineage>
</organism>
<reference evidence="1" key="1">
    <citation type="journal article" date="2015" name="Nature">
        <title>Complex archaea that bridge the gap between prokaryotes and eukaryotes.</title>
        <authorList>
            <person name="Spang A."/>
            <person name="Saw J.H."/>
            <person name="Jorgensen S.L."/>
            <person name="Zaremba-Niedzwiedzka K."/>
            <person name="Martijn J."/>
            <person name="Lind A.E."/>
            <person name="van Eijk R."/>
            <person name="Schleper C."/>
            <person name="Guy L."/>
            <person name="Ettema T.J."/>
        </authorList>
    </citation>
    <scope>NUCLEOTIDE SEQUENCE</scope>
</reference>
<dbReference type="EMBL" id="LAZR01006909">
    <property type="protein sequence ID" value="KKM88827.1"/>
    <property type="molecule type" value="Genomic_DNA"/>
</dbReference>